<dbReference type="OrthoDB" id="9795496at2"/>
<dbReference type="InterPro" id="IPR004307">
    <property type="entry name" value="TspO_MBR"/>
</dbReference>
<proteinExistence type="inferred from homology"/>
<dbReference type="PANTHER" id="PTHR10057">
    <property type="entry name" value="PERIPHERAL-TYPE BENZODIAZEPINE RECEPTOR"/>
    <property type="match status" value="1"/>
</dbReference>
<comment type="subcellular location">
    <subcellularLocation>
        <location evidence="1">Membrane</location>
        <topology evidence="1">Multi-pass membrane protein</topology>
    </subcellularLocation>
</comment>
<feature type="transmembrane region" description="Helical" evidence="7">
    <location>
        <begin position="72"/>
        <end position="96"/>
    </location>
</feature>
<evidence type="ECO:0000256" key="5">
    <source>
        <dbReference type="ARBA" id="ARBA00023136"/>
    </source>
</evidence>
<feature type="transmembrane region" description="Helical" evidence="7">
    <location>
        <begin position="169"/>
        <end position="190"/>
    </location>
</feature>
<gene>
    <name evidence="8" type="ORF">B4915_06995</name>
</gene>
<evidence type="ECO:0000313" key="8">
    <source>
        <dbReference type="EMBL" id="PRI10647.1"/>
    </source>
</evidence>
<protein>
    <submittedName>
        <fullName evidence="8">TspO protein</fullName>
    </submittedName>
</protein>
<organism evidence="8 9">
    <name type="scientific">Leucobacter massiliensis</name>
    <dbReference type="NCBI Taxonomy" id="1686285"/>
    <lineage>
        <taxon>Bacteria</taxon>
        <taxon>Bacillati</taxon>
        <taxon>Actinomycetota</taxon>
        <taxon>Actinomycetes</taxon>
        <taxon>Micrococcales</taxon>
        <taxon>Microbacteriaceae</taxon>
        <taxon>Leucobacter</taxon>
    </lineage>
</organism>
<evidence type="ECO:0000256" key="2">
    <source>
        <dbReference type="ARBA" id="ARBA00007524"/>
    </source>
</evidence>
<dbReference type="Pfam" id="PF03073">
    <property type="entry name" value="TspO_MBR"/>
    <property type="match status" value="1"/>
</dbReference>
<name>A0A2S9QM38_9MICO</name>
<dbReference type="AlphaFoldDB" id="A0A2S9QM38"/>
<dbReference type="EMBL" id="MWZD01000017">
    <property type="protein sequence ID" value="PRI10647.1"/>
    <property type="molecule type" value="Genomic_DNA"/>
</dbReference>
<evidence type="ECO:0000313" key="9">
    <source>
        <dbReference type="Proteomes" id="UP000238650"/>
    </source>
</evidence>
<evidence type="ECO:0000256" key="4">
    <source>
        <dbReference type="ARBA" id="ARBA00022989"/>
    </source>
</evidence>
<evidence type="ECO:0000256" key="1">
    <source>
        <dbReference type="ARBA" id="ARBA00004141"/>
    </source>
</evidence>
<dbReference type="RefSeq" id="WP_105805114.1">
    <property type="nucleotide sequence ID" value="NZ_MWZD01000017.1"/>
</dbReference>
<dbReference type="PIRSF" id="PIRSF005859">
    <property type="entry name" value="PBR"/>
    <property type="match status" value="1"/>
</dbReference>
<feature type="transmembrane region" description="Helical" evidence="7">
    <location>
        <begin position="136"/>
        <end position="157"/>
    </location>
</feature>
<dbReference type="InterPro" id="IPR038330">
    <property type="entry name" value="TspO/MBR-related_sf"/>
</dbReference>
<dbReference type="GO" id="GO:0033013">
    <property type="term" value="P:tetrapyrrole metabolic process"/>
    <property type="evidence" value="ECO:0007669"/>
    <property type="project" value="UniProtKB-ARBA"/>
</dbReference>
<comment type="similarity">
    <text evidence="2">Belongs to the TspO/BZRP family.</text>
</comment>
<reference evidence="8 9" key="1">
    <citation type="journal article" date="2017" name="New Microbes New Infect">
        <title>Genome sequence of 'Leucobacter massiliensis' sp. nov. isolated from human pharynx after travel to the 2014 Hajj.</title>
        <authorList>
            <person name="Leangapichart T."/>
            <person name="Gautret P."/>
            <person name="Nguyen T.T."/>
            <person name="Armstrong N."/>
            <person name="Rolain J.M."/>
        </authorList>
    </citation>
    <scope>NUCLEOTIDE SEQUENCE [LARGE SCALE GENOMIC DNA]</scope>
    <source>
        <strain evidence="8 9">122RC15</strain>
    </source>
</reference>
<keyword evidence="5 7" id="KW-0472">Membrane</keyword>
<dbReference type="CDD" id="cd15904">
    <property type="entry name" value="TSPO_MBR"/>
    <property type="match status" value="1"/>
</dbReference>
<keyword evidence="4 7" id="KW-1133">Transmembrane helix</keyword>
<feature type="region of interest" description="Disordered" evidence="6">
    <location>
        <begin position="1"/>
        <end position="22"/>
    </location>
</feature>
<dbReference type="PANTHER" id="PTHR10057:SF0">
    <property type="entry name" value="TRANSLOCATOR PROTEIN"/>
    <property type="match status" value="1"/>
</dbReference>
<dbReference type="FunFam" id="1.20.1260.100:FF:000001">
    <property type="entry name" value="translocator protein 2"/>
    <property type="match status" value="1"/>
</dbReference>
<comment type="caution">
    <text evidence="8">The sequence shown here is derived from an EMBL/GenBank/DDBJ whole genome shotgun (WGS) entry which is preliminary data.</text>
</comment>
<dbReference type="Proteomes" id="UP000238650">
    <property type="component" value="Unassembled WGS sequence"/>
</dbReference>
<evidence type="ECO:0000256" key="3">
    <source>
        <dbReference type="ARBA" id="ARBA00022692"/>
    </source>
</evidence>
<dbReference type="Gene3D" id="1.20.1260.100">
    <property type="entry name" value="TspO/MBR protein"/>
    <property type="match status" value="1"/>
</dbReference>
<keyword evidence="9" id="KW-1185">Reference proteome</keyword>
<accession>A0A2S9QM38</accession>
<feature type="transmembrane region" description="Helical" evidence="7">
    <location>
        <begin position="108"/>
        <end position="130"/>
    </location>
</feature>
<sequence>MASTHTGAGTRPAEWRRTDADAGPSRPRQLLAALAFLLIVALIAVLGSLASASNVDGWYAEAEKVPWDPPNVVFGPVWTVLYALIALAGWLIWRAGFAAGRPNRARRALGIFVAQLVLNSLWTPVFFAGFPLFGEAAWWIALAIIVALAITVVWLAAAAAPWSKVAAGIMVPYLLWLLFATSLNIGIIALN</sequence>
<feature type="transmembrane region" description="Helical" evidence="7">
    <location>
        <begin position="30"/>
        <end position="52"/>
    </location>
</feature>
<keyword evidence="3 7" id="KW-0812">Transmembrane</keyword>
<dbReference type="GO" id="GO:0016020">
    <property type="term" value="C:membrane"/>
    <property type="evidence" value="ECO:0007669"/>
    <property type="project" value="UniProtKB-SubCell"/>
</dbReference>
<evidence type="ECO:0000256" key="7">
    <source>
        <dbReference type="SAM" id="Phobius"/>
    </source>
</evidence>
<evidence type="ECO:0000256" key="6">
    <source>
        <dbReference type="SAM" id="MobiDB-lite"/>
    </source>
</evidence>